<evidence type="ECO:0000259" key="2">
    <source>
        <dbReference type="Pfam" id="PF01526"/>
    </source>
</evidence>
<evidence type="ECO:0000313" key="4">
    <source>
        <dbReference type="Proteomes" id="UP001156389"/>
    </source>
</evidence>
<feature type="region of interest" description="Disordered" evidence="1">
    <location>
        <begin position="78"/>
        <end position="116"/>
    </location>
</feature>
<gene>
    <name evidence="3" type="ORF">LHJ74_01445</name>
</gene>
<dbReference type="EMBL" id="JAJAGO010000001">
    <property type="protein sequence ID" value="MCT2588616.1"/>
    <property type="molecule type" value="Genomic_DNA"/>
</dbReference>
<sequence length="116" mass="12856">MSRTAYRVEWWRRFDPASGNEPKLKDPFGRYVITTFVKGTNMGPYEAARHIPGVSGRELSLAANRHFFIPTLDEVSAPCPRSTADFSASARPPAAPRRSRRSARPAASTRTASTFS</sequence>
<accession>A0ABT2JLD9</accession>
<evidence type="ECO:0000313" key="3">
    <source>
        <dbReference type="EMBL" id="MCT2588616.1"/>
    </source>
</evidence>
<reference evidence="3 4" key="1">
    <citation type="submission" date="2021-10" db="EMBL/GenBank/DDBJ databases">
        <title>Streptomyces gossypii sp. nov., isolated from soil collected from cotton field.</title>
        <authorList>
            <person name="Ge X."/>
            <person name="Chen X."/>
            <person name="Liu W."/>
        </authorList>
    </citation>
    <scope>NUCLEOTIDE SEQUENCE [LARGE SCALE GENOMIC DNA]</scope>
    <source>
        <strain evidence="3 4">N2-109</strain>
    </source>
</reference>
<proteinExistence type="predicted"/>
<dbReference type="InterPro" id="IPR002513">
    <property type="entry name" value="Tn3_Tnp_DDE_dom"/>
</dbReference>
<feature type="compositionally biased region" description="Low complexity" evidence="1">
    <location>
        <begin position="104"/>
        <end position="116"/>
    </location>
</feature>
<feature type="domain" description="Tn3 transposase DDE" evidence="2">
    <location>
        <begin position="3"/>
        <end position="77"/>
    </location>
</feature>
<organism evidence="3 4">
    <name type="scientific">Streptomyces gossypii</name>
    <dbReference type="NCBI Taxonomy" id="2883101"/>
    <lineage>
        <taxon>Bacteria</taxon>
        <taxon>Bacillati</taxon>
        <taxon>Actinomycetota</taxon>
        <taxon>Actinomycetes</taxon>
        <taxon>Kitasatosporales</taxon>
        <taxon>Streptomycetaceae</taxon>
        <taxon>Streptomyces</taxon>
    </lineage>
</organism>
<name>A0ABT2JLD9_9ACTN</name>
<comment type="caution">
    <text evidence="3">The sequence shown here is derived from an EMBL/GenBank/DDBJ whole genome shotgun (WGS) entry which is preliminary data.</text>
</comment>
<protein>
    <submittedName>
        <fullName evidence="3">Tn3 family transposase</fullName>
    </submittedName>
</protein>
<dbReference type="Pfam" id="PF01526">
    <property type="entry name" value="DDE_Tnp_Tn3"/>
    <property type="match status" value="1"/>
</dbReference>
<dbReference type="Proteomes" id="UP001156389">
    <property type="component" value="Unassembled WGS sequence"/>
</dbReference>
<evidence type="ECO:0000256" key="1">
    <source>
        <dbReference type="SAM" id="MobiDB-lite"/>
    </source>
</evidence>
<keyword evidence="4" id="KW-1185">Reference proteome</keyword>